<dbReference type="GO" id="GO:0005096">
    <property type="term" value="F:GTPase activator activity"/>
    <property type="evidence" value="ECO:0007669"/>
    <property type="project" value="TreeGrafter"/>
</dbReference>
<feature type="domain" description="Calponin-homology (CH)" evidence="1">
    <location>
        <begin position="42"/>
        <end position="160"/>
    </location>
</feature>
<dbReference type="PANTHER" id="PTHR14149">
    <property type="entry name" value="RAS GTPASE-ACTIVATING PROTEIN WITH IQ MOTIF"/>
    <property type="match status" value="1"/>
</dbReference>
<dbReference type="PROSITE" id="PS50021">
    <property type="entry name" value="CH"/>
    <property type="match status" value="1"/>
</dbReference>
<reference evidence="3" key="1">
    <citation type="submission" date="2017-02" db="UniProtKB">
        <authorList>
            <consortium name="WormBaseParasite"/>
        </authorList>
    </citation>
    <scope>IDENTIFICATION</scope>
</reference>
<evidence type="ECO:0000259" key="1">
    <source>
        <dbReference type="PROSITE" id="PS50021"/>
    </source>
</evidence>
<dbReference type="Pfam" id="PF00307">
    <property type="entry name" value="CH"/>
    <property type="match status" value="1"/>
</dbReference>
<dbReference type="InterPro" id="IPR036872">
    <property type="entry name" value="CH_dom_sf"/>
</dbReference>
<evidence type="ECO:0000313" key="2">
    <source>
        <dbReference type="Proteomes" id="UP000046393"/>
    </source>
</evidence>
<dbReference type="SUPFAM" id="SSF47576">
    <property type="entry name" value="Calponin-homology domain, CH-domain"/>
    <property type="match status" value="1"/>
</dbReference>
<evidence type="ECO:0000313" key="3">
    <source>
        <dbReference type="WBParaSite" id="SMUV_0000963701-mRNA-1"/>
    </source>
</evidence>
<dbReference type="InterPro" id="IPR008936">
    <property type="entry name" value="Rho_GTPase_activation_prot"/>
</dbReference>
<dbReference type="Gene3D" id="1.10.506.10">
    <property type="entry name" value="GTPase Activation - p120gap, domain 1"/>
    <property type="match status" value="1"/>
</dbReference>
<dbReference type="InterPro" id="IPR001715">
    <property type="entry name" value="CH_dom"/>
</dbReference>
<organism evidence="2 3">
    <name type="scientific">Syphacia muris</name>
    <dbReference type="NCBI Taxonomy" id="451379"/>
    <lineage>
        <taxon>Eukaryota</taxon>
        <taxon>Metazoa</taxon>
        <taxon>Ecdysozoa</taxon>
        <taxon>Nematoda</taxon>
        <taxon>Chromadorea</taxon>
        <taxon>Rhabditida</taxon>
        <taxon>Spirurina</taxon>
        <taxon>Oxyuridomorpha</taxon>
        <taxon>Oxyuroidea</taxon>
        <taxon>Oxyuridae</taxon>
        <taxon>Syphacia</taxon>
    </lineage>
</organism>
<sequence>MRSPTSRNRTSSLSISSVAENVAYTSEQLDEKRENRRVYEYMCRLHEVRNWLAECLQMDNIVEETELEANLSNGVLLARLANYFEPEIAPLSKIYDIDQVNYGKEDQFCYKYTDNIMLWRRACHAVRFPEVFIPETVDIYEGRNVKTIFCLYALAIHLFRLRRAPPIRNQAYNVYFLPEAIEQMKEHLKNIGIPTFSDVSGELSNIPHDHSSETSIISSFKEALISKDRLLEFLKNPDNHIVFVDSSLAEEYHDADSISLADIQKIVTSVNGSSFTGMIFKSANKFKQTINTASEYKGKGQKVTRSESLTKKLSIRKKERERWVPFEILIFYLQTQPEYFARLIWHYTIQKPGSRISMIIMDIFKRLKKISKPMELKGTFEVLNLKEQLNQTENMLETFNLNPEEVYEAVSGNKCSSVSNAMENNEVLRTVEQSKQYLSKWSLDFANSVFSSHLKIPSAFYTVQNTFFHKPKISRCSELIIIINMLIRYIKSSFISICIDSVLFLEN</sequence>
<dbReference type="GO" id="GO:0005938">
    <property type="term" value="C:cell cortex"/>
    <property type="evidence" value="ECO:0007669"/>
    <property type="project" value="TreeGrafter"/>
</dbReference>
<proteinExistence type="predicted"/>
<dbReference type="GO" id="GO:1903479">
    <property type="term" value="P:mitotic actomyosin contractile ring assembly actin filament organization"/>
    <property type="evidence" value="ECO:0007669"/>
    <property type="project" value="TreeGrafter"/>
</dbReference>
<dbReference type="GO" id="GO:0005516">
    <property type="term" value="F:calmodulin binding"/>
    <property type="evidence" value="ECO:0007669"/>
    <property type="project" value="TreeGrafter"/>
</dbReference>
<dbReference type="AlphaFoldDB" id="A0A0N5AXG0"/>
<dbReference type="STRING" id="451379.A0A0N5AXG0"/>
<dbReference type="Proteomes" id="UP000046393">
    <property type="component" value="Unplaced"/>
</dbReference>
<dbReference type="GO" id="GO:0051015">
    <property type="term" value="F:actin filament binding"/>
    <property type="evidence" value="ECO:0007669"/>
    <property type="project" value="TreeGrafter"/>
</dbReference>
<keyword evidence="2" id="KW-1185">Reference proteome</keyword>
<accession>A0A0N5AXG0</accession>
<protein>
    <submittedName>
        <fullName evidence="3">Calponin-homology (CH) domain-containing protein</fullName>
    </submittedName>
</protein>
<dbReference type="Gene3D" id="1.10.418.10">
    <property type="entry name" value="Calponin-like domain"/>
    <property type="match status" value="1"/>
</dbReference>
<dbReference type="WBParaSite" id="SMUV_0000963701-mRNA-1">
    <property type="protein sequence ID" value="SMUV_0000963701-mRNA-1"/>
    <property type="gene ID" value="SMUV_0000963701"/>
</dbReference>
<dbReference type="SMART" id="SM00033">
    <property type="entry name" value="CH"/>
    <property type="match status" value="1"/>
</dbReference>
<dbReference type="PANTHER" id="PTHR14149:SF14">
    <property type="entry name" value="CALPONIN-HOMOLOGY (CH) DOMAIN-CONTAINING PROTEIN"/>
    <property type="match status" value="1"/>
</dbReference>
<name>A0A0N5AXG0_9BILA</name>